<name>V2WTK7_MONRO</name>
<evidence type="ECO:0000256" key="1">
    <source>
        <dbReference type="ARBA" id="ARBA00022448"/>
    </source>
</evidence>
<dbReference type="GO" id="GO:0005524">
    <property type="term" value="F:ATP binding"/>
    <property type="evidence" value="ECO:0007669"/>
    <property type="project" value="InterPro"/>
</dbReference>
<keyword evidence="2" id="KW-1133">Transmembrane helix</keyword>
<reference evidence="4 5" key="1">
    <citation type="journal article" date="2014" name="BMC Genomics">
        <title>Genome and secretome analysis of the hemibiotrophic fungal pathogen, Moniliophthora roreri, which causes frosty pod rot disease of cacao: mechanisms of the biotrophic and necrotrophic phases.</title>
        <authorList>
            <person name="Meinhardt L.W."/>
            <person name="Costa G.G.L."/>
            <person name="Thomazella D.P.T."/>
            <person name="Teixeira P.J.P.L."/>
            <person name="Carazzolle M.F."/>
            <person name="Schuster S.C."/>
            <person name="Carlson J.E."/>
            <person name="Guiltinan M.J."/>
            <person name="Mieczkowski P."/>
            <person name="Farmer A."/>
            <person name="Ramaraj T."/>
            <person name="Crozier J."/>
            <person name="Davis R.E."/>
            <person name="Shao J."/>
            <person name="Melnick R.L."/>
            <person name="Pereira G.A.G."/>
            <person name="Bailey B.A."/>
        </authorList>
    </citation>
    <scope>NUCLEOTIDE SEQUENCE [LARGE SCALE GENOMIC DNA]</scope>
    <source>
        <strain evidence="4 5">MCA 2997</strain>
    </source>
</reference>
<keyword evidence="2" id="KW-0472">Membrane</keyword>
<evidence type="ECO:0000259" key="3">
    <source>
        <dbReference type="Pfam" id="PF06422"/>
    </source>
</evidence>
<dbReference type="GO" id="GO:0042626">
    <property type="term" value="F:ATPase-coupled transmembrane transporter activity"/>
    <property type="evidence" value="ECO:0007669"/>
    <property type="project" value="InterPro"/>
</dbReference>
<feature type="transmembrane region" description="Helical" evidence="2">
    <location>
        <begin position="124"/>
        <end position="142"/>
    </location>
</feature>
<keyword evidence="1" id="KW-0813">Transport</keyword>
<feature type="domain" description="CDR ABC transporter" evidence="3">
    <location>
        <begin position="75"/>
        <end position="164"/>
    </location>
</feature>
<evidence type="ECO:0000313" key="5">
    <source>
        <dbReference type="Proteomes" id="UP000017559"/>
    </source>
</evidence>
<feature type="transmembrane region" description="Helical" evidence="2">
    <location>
        <begin position="40"/>
        <end position="60"/>
    </location>
</feature>
<sequence length="249" mass="27944">MPPVCFPVLVRIALLFIFTLSVVVRAWFRGVAAAFSDQAPATTVAGISVFSLAIYTGYMIPQPSMIGALKWTTLVPRGPGYENVGLPNQVYPTVGAVPGRDYVDGNRLTALSFEHTLSHTWKNFGIIIAFTVGLVGAALFLTERKTRTSSNQGAALYKRDTKTALKRSVKATFKQELATPWFYQTWQLLKRNNQSHYRDLLYLPAKLVLNVFSRLLIGFSLFKAKNTQQGTQNKLFINSYSWYFSRNID</sequence>
<dbReference type="OrthoDB" id="3019805at2759"/>
<keyword evidence="2" id="KW-0812">Transmembrane</keyword>
<dbReference type="HOGENOM" id="CLU_1115999_0_0_1"/>
<dbReference type="InterPro" id="IPR010929">
    <property type="entry name" value="PDR_CDR_ABC"/>
</dbReference>
<dbReference type="Proteomes" id="UP000017559">
    <property type="component" value="Unassembled WGS sequence"/>
</dbReference>
<dbReference type="KEGG" id="mrr:Moror_7584"/>
<evidence type="ECO:0000313" key="4">
    <source>
        <dbReference type="EMBL" id="ESK83896.1"/>
    </source>
</evidence>
<protein>
    <submittedName>
        <fullName evidence="4">Pleiotropic drug resistance abc transporter</fullName>
    </submittedName>
</protein>
<dbReference type="EMBL" id="AWSO01001420">
    <property type="protein sequence ID" value="ESK83896.1"/>
    <property type="molecule type" value="Genomic_DNA"/>
</dbReference>
<dbReference type="AlphaFoldDB" id="V2WTK7"/>
<keyword evidence="5" id="KW-1185">Reference proteome</keyword>
<proteinExistence type="predicted"/>
<feature type="transmembrane region" description="Helical" evidence="2">
    <location>
        <begin position="6"/>
        <end position="28"/>
    </location>
</feature>
<accession>V2WTK7</accession>
<feature type="transmembrane region" description="Helical" evidence="2">
    <location>
        <begin position="200"/>
        <end position="222"/>
    </location>
</feature>
<dbReference type="Pfam" id="PF06422">
    <property type="entry name" value="PDR_CDR"/>
    <property type="match status" value="1"/>
</dbReference>
<dbReference type="STRING" id="1381753.V2WTK7"/>
<comment type="caution">
    <text evidence="4">The sequence shown here is derived from an EMBL/GenBank/DDBJ whole genome shotgun (WGS) entry which is preliminary data.</text>
</comment>
<dbReference type="GO" id="GO:0016020">
    <property type="term" value="C:membrane"/>
    <property type="evidence" value="ECO:0007669"/>
    <property type="project" value="InterPro"/>
</dbReference>
<evidence type="ECO:0000256" key="2">
    <source>
        <dbReference type="SAM" id="Phobius"/>
    </source>
</evidence>
<gene>
    <name evidence="4" type="ORF">Moror_7584</name>
</gene>
<organism evidence="4 5">
    <name type="scientific">Moniliophthora roreri (strain MCA 2997)</name>
    <name type="common">Cocoa frosty pod rot fungus</name>
    <name type="synonym">Crinipellis roreri</name>
    <dbReference type="NCBI Taxonomy" id="1381753"/>
    <lineage>
        <taxon>Eukaryota</taxon>
        <taxon>Fungi</taxon>
        <taxon>Dikarya</taxon>
        <taxon>Basidiomycota</taxon>
        <taxon>Agaricomycotina</taxon>
        <taxon>Agaricomycetes</taxon>
        <taxon>Agaricomycetidae</taxon>
        <taxon>Agaricales</taxon>
        <taxon>Marasmiineae</taxon>
        <taxon>Marasmiaceae</taxon>
        <taxon>Moniliophthora</taxon>
    </lineage>
</organism>